<dbReference type="AlphaFoldDB" id="A0A3N0BNM2"/>
<keyword evidence="2" id="KW-1185">Reference proteome</keyword>
<dbReference type="EMBL" id="RBEE01000044">
    <property type="protein sequence ID" value="RNL50306.1"/>
    <property type="molecule type" value="Genomic_DNA"/>
</dbReference>
<evidence type="ECO:0000313" key="1">
    <source>
        <dbReference type="EMBL" id="RNL50306.1"/>
    </source>
</evidence>
<proteinExistence type="predicted"/>
<sequence length="99" mass="11952">MREVTHELKQKKPVNFTGFFLQLINYWSSPQGNNYFIITHWFSISLNDFINLHTELLTMFLIEKLLRILHSKVRFRLNKSNQFVEITEGKDQHLLRPFT</sequence>
<comment type="caution">
    <text evidence="1">The sequence shown here is derived from an EMBL/GenBank/DDBJ whole genome shotgun (WGS) entry which is preliminary data.</text>
</comment>
<name>A0A3N0BNM2_9SPHI</name>
<accession>A0A3N0BNM2</accession>
<dbReference type="Proteomes" id="UP000274046">
    <property type="component" value="Unassembled WGS sequence"/>
</dbReference>
<reference evidence="1 2" key="1">
    <citation type="submission" date="2018-10" db="EMBL/GenBank/DDBJ databases">
        <title>Genome sequencing of Pedobacter jejuensis TNB23.</title>
        <authorList>
            <person name="Cho Y.-J."/>
            <person name="Cho A."/>
            <person name="Kim O.-S."/>
        </authorList>
    </citation>
    <scope>NUCLEOTIDE SEQUENCE [LARGE SCALE GENOMIC DNA]</scope>
    <source>
        <strain evidence="1 2">TNB23</strain>
    </source>
</reference>
<organism evidence="1 2">
    <name type="scientific">Pedobacter jejuensis</name>
    <dbReference type="NCBI Taxonomy" id="1268550"/>
    <lineage>
        <taxon>Bacteria</taxon>
        <taxon>Pseudomonadati</taxon>
        <taxon>Bacteroidota</taxon>
        <taxon>Sphingobacteriia</taxon>
        <taxon>Sphingobacteriales</taxon>
        <taxon>Sphingobacteriaceae</taxon>
        <taxon>Pedobacter</taxon>
    </lineage>
</organism>
<protein>
    <submittedName>
        <fullName evidence="1">Uncharacterized protein</fullName>
    </submittedName>
</protein>
<gene>
    <name evidence="1" type="ORF">D7004_19115</name>
</gene>
<evidence type="ECO:0000313" key="2">
    <source>
        <dbReference type="Proteomes" id="UP000274046"/>
    </source>
</evidence>